<dbReference type="InterPro" id="IPR004358">
    <property type="entry name" value="Sig_transdc_His_kin-like_C"/>
</dbReference>
<dbReference type="RefSeq" id="WP_168906002.1">
    <property type="nucleotide sequence ID" value="NZ_CP051428.1"/>
</dbReference>
<sequence length="536" mass="59874">MMTLKEWKQACRDSGMDASVMPPFARRYGPERLQEQLERYAELLDVCRSFTEELLESVPDEPILVAVNDAEGHVLAFFGNRAMEAPLKEKYGIVPGVGYGEELGPSSVHACMASGRPAQLIGKDHYHEPLHDSACMTAPLFRSEDGRGRPWAGISFLLQSDSVHPHLMALLRSMTASMERELELRRQNARQAILTQVLLQTSYYGVVLVDPSGRIVSMNERSVELMKLKHPAEGELCGELPIIGASLHEMLVQQGTEPILACAIKERGKDGLRHYMCDFLPVTDNDGRLLVIVAMLRDMTDAKRADDMLHGSEKLVLAGQIAVGLAHEIRNPLTVIRGMLQFTADRIKREHYELILSELDRIGLIVTDFMALGQQKAPQLRPEPIDAIVEETLQMVEFQIKKDGIRIKRQYEGAEIVYGDRNQIKQVLLNVLRNAAEAMPQGGFIDVRLRAVDGRQRIEIADTGMGMGEEQLERLGEVFHTTKKGGSGLGLAIVKRIMDAHGSRIRFESEPGRGTTVVLDFPIHPIRRLSYPFLSS</sequence>
<dbReference type="Proteomes" id="UP000502136">
    <property type="component" value="Chromosome"/>
</dbReference>
<dbReference type="AlphaFoldDB" id="A0A6H2GSI6"/>
<dbReference type="PRINTS" id="PR00344">
    <property type="entry name" value="BCTRLSENSOR"/>
</dbReference>
<dbReference type="InterPro" id="IPR003661">
    <property type="entry name" value="HisK_dim/P_dom"/>
</dbReference>
<dbReference type="SUPFAM" id="SSF55785">
    <property type="entry name" value="PYP-like sensor domain (PAS domain)"/>
    <property type="match status" value="1"/>
</dbReference>
<dbReference type="InterPro" id="IPR035965">
    <property type="entry name" value="PAS-like_dom_sf"/>
</dbReference>
<dbReference type="KEGG" id="palr:HGI30_01000"/>
<dbReference type="SMART" id="SM00387">
    <property type="entry name" value="HATPase_c"/>
    <property type="match status" value="1"/>
</dbReference>
<dbReference type="Pfam" id="PF02518">
    <property type="entry name" value="HATPase_c"/>
    <property type="match status" value="1"/>
</dbReference>
<evidence type="ECO:0000256" key="1">
    <source>
        <dbReference type="ARBA" id="ARBA00000085"/>
    </source>
</evidence>
<dbReference type="Gene3D" id="1.10.287.130">
    <property type="match status" value="1"/>
</dbReference>
<keyword evidence="5" id="KW-0547">Nucleotide-binding</keyword>
<feature type="domain" description="PAC" evidence="10">
    <location>
        <begin position="254"/>
        <end position="311"/>
    </location>
</feature>
<dbReference type="Gene3D" id="3.30.450.20">
    <property type="entry name" value="PAS domain"/>
    <property type="match status" value="1"/>
</dbReference>
<evidence type="ECO:0000313" key="11">
    <source>
        <dbReference type="EMBL" id="QJC50319.1"/>
    </source>
</evidence>
<dbReference type="EC" id="2.7.13.3" evidence="2"/>
<dbReference type="InterPro" id="IPR003594">
    <property type="entry name" value="HATPase_dom"/>
</dbReference>
<keyword evidence="4" id="KW-0808">Transferase</keyword>
<keyword evidence="8" id="KW-0902">Two-component regulatory system</keyword>
<dbReference type="Gene3D" id="3.30.450.40">
    <property type="match status" value="1"/>
</dbReference>
<evidence type="ECO:0000256" key="2">
    <source>
        <dbReference type="ARBA" id="ARBA00012438"/>
    </source>
</evidence>
<evidence type="ECO:0000256" key="6">
    <source>
        <dbReference type="ARBA" id="ARBA00022777"/>
    </source>
</evidence>
<dbReference type="GO" id="GO:0005524">
    <property type="term" value="F:ATP binding"/>
    <property type="evidence" value="ECO:0007669"/>
    <property type="project" value="UniProtKB-KW"/>
</dbReference>
<dbReference type="InterPro" id="IPR005467">
    <property type="entry name" value="His_kinase_dom"/>
</dbReference>
<evidence type="ECO:0000259" key="9">
    <source>
        <dbReference type="PROSITE" id="PS50109"/>
    </source>
</evidence>
<dbReference type="GO" id="GO:0003909">
    <property type="term" value="F:DNA ligase activity"/>
    <property type="evidence" value="ECO:0007669"/>
    <property type="project" value="InterPro"/>
</dbReference>
<keyword evidence="6 11" id="KW-0418">Kinase</keyword>
<dbReference type="EMBL" id="CP051428">
    <property type="protein sequence ID" value="QJC50319.1"/>
    <property type="molecule type" value="Genomic_DNA"/>
</dbReference>
<evidence type="ECO:0000256" key="3">
    <source>
        <dbReference type="ARBA" id="ARBA00022553"/>
    </source>
</evidence>
<dbReference type="PANTHER" id="PTHR43065:SF10">
    <property type="entry name" value="PEROXIDE STRESS-ACTIVATED HISTIDINE KINASE MAK3"/>
    <property type="match status" value="1"/>
</dbReference>
<dbReference type="Gene3D" id="3.30.565.10">
    <property type="entry name" value="Histidine kinase-like ATPase, C-terminal domain"/>
    <property type="match status" value="1"/>
</dbReference>
<evidence type="ECO:0000256" key="7">
    <source>
        <dbReference type="ARBA" id="ARBA00022840"/>
    </source>
</evidence>
<feature type="domain" description="Histidine kinase" evidence="9">
    <location>
        <begin position="324"/>
        <end position="525"/>
    </location>
</feature>
<organism evidence="11 12">
    <name type="scientific">Paenibacillus albicereus</name>
    <dbReference type="NCBI Taxonomy" id="2726185"/>
    <lineage>
        <taxon>Bacteria</taxon>
        <taxon>Bacillati</taxon>
        <taxon>Bacillota</taxon>
        <taxon>Bacilli</taxon>
        <taxon>Bacillales</taxon>
        <taxon>Paenibacillaceae</taxon>
        <taxon>Paenibacillus</taxon>
    </lineage>
</organism>
<dbReference type="PROSITE" id="PS50113">
    <property type="entry name" value="PAC"/>
    <property type="match status" value="1"/>
</dbReference>
<keyword evidence="7" id="KW-0067">ATP-binding</keyword>
<dbReference type="CDD" id="cd00082">
    <property type="entry name" value="HisKA"/>
    <property type="match status" value="1"/>
</dbReference>
<comment type="catalytic activity">
    <reaction evidence="1">
        <text>ATP + protein L-histidine = ADP + protein N-phospho-L-histidine.</text>
        <dbReference type="EC" id="2.7.13.3"/>
    </reaction>
</comment>
<reference evidence="11 12" key="1">
    <citation type="submission" date="2020-04" db="EMBL/GenBank/DDBJ databases">
        <title>Novel Paenibacillus strain UniB2 isolated from commercial digestive syrup.</title>
        <authorList>
            <person name="Thorat V."/>
            <person name="Kirdat K."/>
            <person name="Tiwarekar B."/>
            <person name="Yadav A."/>
        </authorList>
    </citation>
    <scope>NUCLEOTIDE SEQUENCE [LARGE SCALE GENOMIC DNA]</scope>
    <source>
        <strain evidence="11 12">UniB2</strain>
    </source>
</reference>
<evidence type="ECO:0000259" key="10">
    <source>
        <dbReference type="PROSITE" id="PS50113"/>
    </source>
</evidence>
<keyword evidence="12" id="KW-1185">Reference proteome</keyword>
<dbReference type="InterPro" id="IPR036097">
    <property type="entry name" value="HisK_dim/P_sf"/>
</dbReference>
<evidence type="ECO:0000256" key="4">
    <source>
        <dbReference type="ARBA" id="ARBA00022679"/>
    </source>
</evidence>
<evidence type="ECO:0000256" key="5">
    <source>
        <dbReference type="ARBA" id="ARBA00022741"/>
    </source>
</evidence>
<dbReference type="SUPFAM" id="SSF47384">
    <property type="entry name" value="Homodimeric domain of signal transducing histidine kinase"/>
    <property type="match status" value="1"/>
</dbReference>
<protein>
    <recommendedName>
        <fullName evidence="2">histidine kinase</fullName>
        <ecNumber evidence="2">2.7.13.3</ecNumber>
    </recommendedName>
</protein>
<keyword evidence="3" id="KW-0597">Phosphoprotein</keyword>
<dbReference type="PANTHER" id="PTHR43065">
    <property type="entry name" value="SENSOR HISTIDINE KINASE"/>
    <property type="match status" value="1"/>
</dbReference>
<dbReference type="Pfam" id="PF00512">
    <property type="entry name" value="HisKA"/>
    <property type="match status" value="1"/>
</dbReference>
<proteinExistence type="predicted"/>
<accession>A0A6H2GSI6</accession>
<dbReference type="InterPro" id="IPR029016">
    <property type="entry name" value="GAF-like_dom_sf"/>
</dbReference>
<dbReference type="InterPro" id="IPR016059">
    <property type="entry name" value="DNA_ligase_ATP-dep_CS"/>
</dbReference>
<dbReference type="SMART" id="SM00388">
    <property type="entry name" value="HisKA"/>
    <property type="match status" value="1"/>
</dbReference>
<evidence type="ECO:0000256" key="8">
    <source>
        <dbReference type="ARBA" id="ARBA00023012"/>
    </source>
</evidence>
<dbReference type="GO" id="GO:0000155">
    <property type="term" value="F:phosphorelay sensor kinase activity"/>
    <property type="evidence" value="ECO:0007669"/>
    <property type="project" value="InterPro"/>
</dbReference>
<dbReference type="PROSITE" id="PS50109">
    <property type="entry name" value="HIS_KIN"/>
    <property type="match status" value="1"/>
</dbReference>
<dbReference type="PROSITE" id="PS00697">
    <property type="entry name" value="DNA_LIGASE_A1"/>
    <property type="match status" value="1"/>
</dbReference>
<name>A0A6H2GSI6_9BACL</name>
<gene>
    <name evidence="11" type="ORF">HGI30_01000</name>
</gene>
<evidence type="ECO:0000313" key="12">
    <source>
        <dbReference type="Proteomes" id="UP000502136"/>
    </source>
</evidence>
<dbReference type="InterPro" id="IPR000700">
    <property type="entry name" value="PAS-assoc_C"/>
</dbReference>
<dbReference type="SUPFAM" id="SSF55874">
    <property type="entry name" value="ATPase domain of HSP90 chaperone/DNA topoisomerase II/histidine kinase"/>
    <property type="match status" value="1"/>
</dbReference>
<dbReference type="InterPro" id="IPR036890">
    <property type="entry name" value="HATPase_C_sf"/>
</dbReference>